<reference evidence="6" key="2">
    <citation type="submission" date="2023-01" db="EMBL/GenBank/DDBJ databases">
        <title>Draft genome sequence of Sneathiella chinensis strain NBRC 103408.</title>
        <authorList>
            <person name="Sun Q."/>
            <person name="Mori K."/>
        </authorList>
    </citation>
    <scope>NUCLEOTIDE SEQUENCE</scope>
    <source>
        <strain evidence="6">NBRC 103408</strain>
    </source>
</reference>
<dbReference type="CDD" id="cd08411">
    <property type="entry name" value="PBP2_OxyR"/>
    <property type="match status" value="1"/>
</dbReference>
<evidence type="ECO:0000313" key="6">
    <source>
        <dbReference type="EMBL" id="GLQ05941.1"/>
    </source>
</evidence>
<dbReference type="PANTHER" id="PTHR30346:SF10">
    <property type="entry name" value="TRANSCRIPTIONAL REGULATOR OF OXIDATIVE STRESS OXYR"/>
    <property type="match status" value="1"/>
</dbReference>
<dbReference type="RefSeq" id="WP_169559897.1">
    <property type="nucleotide sequence ID" value="NZ_BSNF01000001.1"/>
</dbReference>
<organism evidence="6 7">
    <name type="scientific">Sneathiella chinensis</name>
    <dbReference type="NCBI Taxonomy" id="349750"/>
    <lineage>
        <taxon>Bacteria</taxon>
        <taxon>Pseudomonadati</taxon>
        <taxon>Pseudomonadota</taxon>
        <taxon>Alphaproteobacteria</taxon>
        <taxon>Sneathiellales</taxon>
        <taxon>Sneathiellaceae</taxon>
        <taxon>Sneathiella</taxon>
    </lineage>
</organism>
<keyword evidence="7" id="KW-1185">Reference proteome</keyword>
<dbReference type="PROSITE" id="PS50931">
    <property type="entry name" value="HTH_LYSR"/>
    <property type="match status" value="1"/>
</dbReference>
<dbReference type="Gene3D" id="1.10.10.10">
    <property type="entry name" value="Winged helix-like DNA-binding domain superfamily/Winged helix DNA-binding domain"/>
    <property type="match status" value="1"/>
</dbReference>
<comment type="caution">
    <text evidence="6">The sequence shown here is derived from an EMBL/GenBank/DDBJ whole genome shotgun (WGS) entry which is preliminary data.</text>
</comment>
<dbReference type="SUPFAM" id="SSF53850">
    <property type="entry name" value="Periplasmic binding protein-like II"/>
    <property type="match status" value="1"/>
</dbReference>
<evidence type="ECO:0000256" key="2">
    <source>
        <dbReference type="ARBA" id="ARBA00023015"/>
    </source>
</evidence>
<dbReference type="InterPro" id="IPR036390">
    <property type="entry name" value="WH_DNA-bd_sf"/>
</dbReference>
<dbReference type="Pfam" id="PF00126">
    <property type="entry name" value="HTH_1"/>
    <property type="match status" value="1"/>
</dbReference>
<dbReference type="Pfam" id="PF03466">
    <property type="entry name" value="LysR_substrate"/>
    <property type="match status" value="1"/>
</dbReference>
<comment type="similarity">
    <text evidence="1">Belongs to the LysR transcriptional regulatory family.</text>
</comment>
<dbReference type="Proteomes" id="UP001161409">
    <property type="component" value="Unassembled WGS sequence"/>
</dbReference>
<dbReference type="InterPro" id="IPR036388">
    <property type="entry name" value="WH-like_DNA-bd_sf"/>
</dbReference>
<proteinExistence type="inferred from homology"/>
<evidence type="ECO:0000256" key="1">
    <source>
        <dbReference type="ARBA" id="ARBA00009437"/>
    </source>
</evidence>
<name>A0ABQ5U2N4_9PROT</name>
<feature type="domain" description="HTH lysR-type" evidence="5">
    <location>
        <begin position="2"/>
        <end position="59"/>
    </location>
</feature>
<sequence>MISLKQLTYALAVEKTRHFKRAAELCNVSQSALSTAIAELENQLDLQIFERDNKKVLVTPLGEQVLEKARAIKLEVDDLYLLSRTRNTPLGYPMTIGVIPTIGPYLLPKVLPEVRRQYPNFKLSILEDQSHILVEKVRTGEIDTAILALPYAHDGLLAFEFWQEDFYVITHADDVKDGQTEITSKEMNAGRLLLLKDGHCLKDHALAACKLPPTEMDHSLAGTSLNTLVQMVAGRMGTTLVPQMALDQVLHESSDLKALHLNEPGPHRNLAFIIRPNYAGTANIELLMSLFTEQLEKHCLPHP</sequence>
<dbReference type="EMBL" id="BSNF01000001">
    <property type="protein sequence ID" value="GLQ05941.1"/>
    <property type="molecule type" value="Genomic_DNA"/>
</dbReference>
<gene>
    <name evidence="6" type="ORF">GCM10007924_11620</name>
</gene>
<dbReference type="InterPro" id="IPR005119">
    <property type="entry name" value="LysR_subst-bd"/>
</dbReference>
<dbReference type="PANTHER" id="PTHR30346">
    <property type="entry name" value="TRANSCRIPTIONAL DUAL REGULATOR HCAR-RELATED"/>
    <property type="match status" value="1"/>
</dbReference>
<dbReference type="Gene3D" id="3.40.190.10">
    <property type="entry name" value="Periplasmic binding protein-like II"/>
    <property type="match status" value="2"/>
</dbReference>
<evidence type="ECO:0000256" key="3">
    <source>
        <dbReference type="ARBA" id="ARBA00023125"/>
    </source>
</evidence>
<dbReference type="PRINTS" id="PR00039">
    <property type="entry name" value="HTHLYSR"/>
</dbReference>
<dbReference type="SUPFAM" id="SSF46785">
    <property type="entry name" value="Winged helix' DNA-binding domain"/>
    <property type="match status" value="1"/>
</dbReference>
<reference evidence="6" key="1">
    <citation type="journal article" date="2014" name="Int. J. Syst. Evol. Microbiol.">
        <title>Complete genome of a new Firmicutes species belonging to the dominant human colonic microbiota ('Ruminococcus bicirculans') reveals two chromosomes and a selective capacity to utilize plant glucans.</title>
        <authorList>
            <consortium name="NISC Comparative Sequencing Program"/>
            <person name="Wegmann U."/>
            <person name="Louis P."/>
            <person name="Goesmann A."/>
            <person name="Henrissat B."/>
            <person name="Duncan S.H."/>
            <person name="Flint H.J."/>
        </authorList>
    </citation>
    <scope>NUCLEOTIDE SEQUENCE</scope>
    <source>
        <strain evidence="6">NBRC 103408</strain>
    </source>
</reference>
<evidence type="ECO:0000256" key="4">
    <source>
        <dbReference type="ARBA" id="ARBA00023163"/>
    </source>
</evidence>
<keyword evidence="2" id="KW-0805">Transcription regulation</keyword>
<evidence type="ECO:0000259" key="5">
    <source>
        <dbReference type="PROSITE" id="PS50931"/>
    </source>
</evidence>
<protein>
    <submittedName>
        <fullName evidence="6">Transcriptional regulator</fullName>
    </submittedName>
</protein>
<dbReference type="InterPro" id="IPR000847">
    <property type="entry name" value="LysR_HTH_N"/>
</dbReference>
<accession>A0ABQ5U2N4</accession>
<evidence type="ECO:0000313" key="7">
    <source>
        <dbReference type="Proteomes" id="UP001161409"/>
    </source>
</evidence>
<keyword evidence="3" id="KW-0238">DNA-binding</keyword>
<keyword evidence="4" id="KW-0804">Transcription</keyword>